<proteinExistence type="predicted"/>
<dbReference type="InterPro" id="IPR035979">
    <property type="entry name" value="RBD_domain_sf"/>
</dbReference>
<keyword evidence="2" id="KW-1185">Reference proteome</keyword>
<protein>
    <recommendedName>
        <fullName evidence="3">RRM domain-containing protein</fullName>
    </recommendedName>
</protein>
<dbReference type="Proteomes" id="UP001473302">
    <property type="component" value="Unassembled WGS sequence"/>
</dbReference>
<sequence>MKPCCDDQNLSVTLSEINPNNTAAETKTWLASLCLSEPFEHFKLLKDKPYGFLRFLSRENACKFFKKYGNSKLDESRNTRLLGSIDWNRQPISYDIPSHQKAPNP</sequence>
<organism evidence="1 2">
    <name type="scientific">Mucor flavus</name>
    <dbReference type="NCBI Taxonomy" id="439312"/>
    <lineage>
        <taxon>Eukaryota</taxon>
        <taxon>Fungi</taxon>
        <taxon>Fungi incertae sedis</taxon>
        <taxon>Mucoromycota</taxon>
        <taxon>Mucoromycotina</taxon>
        <taxon>Mucoromycetes</taxon>
        <taxon>Mucorales</taxon>
        <taxon>Mucorineae</taxon>
        <taxon>Mucoraceae</taxon>
        <taxon>Mucor</taxon>
    </lineage>
</organism>
<name>A0ABP9YZ87_9FUNG</name>
<accession>A0ABP9YZ87</accession>
<evidence type="ECO:0000313" key="1">
    <source>
        <dbReference type="EMBL" id="GAA5812169.1"/>
    </source>
</evidence>
<gene>
    <name evidence="1" type="ORF">MFLAVUS_005619</name>
</gene>
<evidence type="ECO:0000313" key="2">
    <source>
        <dbReference type="Proteomes" id="UP001473302"/>
    </source>
</evidence>
<evidence type="ECO:0008006" key="3">
    <source>
        <dbReference type="Google" id="ProtNLM"/>
    </source>
</evidence>
<dbReference type="SUPFAM" id="SSF54928">
    <property type="entry name" value="RNA-binding domain, RBD"/>
    <property type="match status" value="1"/>
</dbReference>
<dbReference type="EMBL" id="BAABUK010000012">
    <property type="protein sequence ID" value="GAA5812169.1"/>
    <property type="molecule type" value="Genomic_DNA"/>
</dbReference>
<reference evidence="1 2" key="1">
    <citation type="submission" date="2024-04" db="EMBL/GenBank/DDBJ databases">
        <title>genome sequences of Mucor flavus KT1a and Helicostylum pulchrum KT1b strains isolated from the surface of a dry-aged beef.</title>
        <authorList>
            <person name="Toyotome T."/>
            <person name="Hosono M."/>
            <person name="Torimaru M."/>
            <person name="Fukuda K."/>
            <person name="Mikami N."/>
        </authorList>
    </citation>
    <scope>NUCLEOTIDE SEQUENCE [LARGE SCALE GENOMIC DNA]</scope>
    <source>
        <strain evidence="1 2">KT1a</strain>
    </source>
</reference>
<comment type="caution">
    <text evidence="1">The sequence shown here is derived from an EMBL/GenBank/DDBJ whole genome shotgun (WGS) entry which is preliminary data.</text>
</comment>